<comment type="caution">
    <text evidence="3">The sequence shown here is derived from an EMBL/GenBank/DDBJ whole genome shotgun (WGS) entry which is preliminary data.</text>
</comment>
<name>A0ABV4CG89_9PSEU</name>
<gene>
    <name evidence="3" type="ORF">AB8O55_11880</name>
</gene>
<dbReference type="RefSeq" id="WP_369774832.1">
    <property type="nucleotide sequence ID" value="NZ_JBGEHV010000017.1"/>
</dbReference>
<feature type="region of interest" description="Disordered" evidence="1">
    <location>
        <begin position="73"/>
        <end position="140"/>
    </location>
</feature>
<dbReference type="Proteomes" id="UP001564626">
    <property type="component" value="Unassembled WGS sequence"/>
</dbReference>
<feature type="region of interest" description="Disordered" evidence="1">
    <location>
        <begin position="173"/>
        <end position="194"/>
    </location>
</feature>
<dbReference type="Pfam" id="PF14436">
    <property type="entry name" value="EndoU_bacteria"/>
    <property type="match status" value="1"/>
</dbReference>
<accession>A0ABV4CG89</accession>
<dbReference type="EMBL" id="JBGEHV010000017">
    <property type="protein sequence ID" value="MEY8040096.1"/>
    <property type="molecule type" value="Genomic_DNA"/>
</dbReference>
<keyword evidence="4" id="KW-1185">Reference proteome</keyword>
<evidence type="ECO:0000256" key="1">
    <source>
        <dbReference type="SAM" id="MobiDB-lite"/>
    </source>
</evidence>
<evidence type="ECO:0000259" key="2">
    <source>
        <dbReference type="Pfam" id="PF14436"/>
    </source>
</evidence>
<proteinExistence type="predicted"/>
<evidence type="ECO:0000313" key="4">
    <source>
        <dbReference type="Proteomes" id="UP001564626"/>
    </source>
</evidence>
<dbReference type="InterPro" id="IPR029501">
    <property type="entry name" value="EndoU_bac"/>
</dbReference>
<feature type="compositionally biased region" description="Basic and acidic residues" evidence="1">
    <location>
        <begin position="224"/>
        <end position="235"/>
    </location>
</feature>
<sequence>MSAIQDVDKALRFVLGKLAEAAEDLNTAQAALEESASGLSVLDSTNDDEAQRALAHHKEGGDQVTHAQQVLRRCTQQIKRYQPGVATSPAPPTSPRDPPSRPGEERSRPPRSAWDSVAGEKPHLADISAQPRRNYILDGDGLGGGGHAAGTGLPNKMEFPETWDDDRIITSIEDVAKRPDRPPELQANGRWRSEGTRHGVDIRVVLDTSGQIRTAHPVGGERVIQNDEHGNPLPH</sequence>
<feature type="compositionally biased region" description="Basic and acidic residues" evidence="1">
    <location>
        <begin position="98"/>
        <end position="108"/>
    </location>
</feature>
<feature type="compositionally biased region" description="Basic and acidic residues" evidence="1">
    <location>
        <begin position="174"/>
        <end position="183"/>
    </location>
</feature>
<reference evidence="3 4" key="1">
    <citation type="submission" date="2024-08" db="EMBL/GenBank/DDBJ databases">
        <title>Genome mining of Saccharopolyspora cebuensis PGLac3 from Nigerian medicinal plant.</title>
        <authorList>
            <person name="Ezeobiora C.E."/>
            <person name="Igbokwe N.H."/>
            <person name="Amin D.H."/>
            <person name="Mendie U.E."/>
        </authorList>
    </citation>
    <scope>NUCLEOTIDE SEQUENCE [LARGE SCALE GENOMIC DNA]</scope>
    <source>
        <strain evidence="3 4">PGLac3</strain>
    </source>
</reference>
<evidence type="ECO:0000313" key="3">
    <source>
        <dbReference type="EMBL" id="MEY8040096.1"/>
    </source>
</evidence>
<protein>
    <submittedName>
        <fullName evidence="3">EndoU domain-containing protein</fullName>
    </submittedName>
</protein>
<organism evidence="3 4">
    <name type="scientific">Saccharopolyspora cebuensis</name>
    <dbReference type="NCBI Taxonomy" id="418759"/>
    <lineage>
        <taxon>Bacteria</taxon>
        <taxon>Bacillati</taxon>
        <taxon>Actinomycetota</taxon>
        <taxon>Actinomycetes</taxon>
        <taxon>Pseudonocardiales</taxon>
        <taxon>Pseudonocardiaceae</taxon>
        <taxon>Saccharopolyspora</taxon>
    </lineage>
</organism>
<feature type="region of interest" description="Disordered" evidence="1">
    <location>
        <begin position="211"/>
        <end position="235"/>
    </location>
</feature>
<feature type="domain" description="Bacterial EndoU nuclease" evidence="2">
    <location>
        <begin position="149"/>
        <end position="218"/>
    </location>
</feature>